<dbReference type="CDD" id="cd07381">
    <property type="entry name" value="MPP_CapA"/>
    <property type="match status" value="1"/>
</dbReference>
<dbReference type="GO" id="GO:0008360">
    <property type="term" value="P:regulation of cell shape"/>
    <property type="evidence" value="ECO:0007669"/>
    <property type="project" value="UniProtKB-UniRule"/>
</dbReference>
<dbReference type="Gene3D" id="2.40.440.10">
    <property type="entry name" value="L,D-transpeptidase catalytic domain-like"/>
    <property type="match status" value="1"/>
</dbReference>
<comment type="similarity">
    <text evidence="2">Belongs to the CapA family.</text>
</comment>
<evidence type="ECO:0000256" key="3">
    <source>
        <dbReference type="ARBA" id="ARBA00022679"/>
    </source>
</evidence>
<dbReference type="SMART" id="SM00854">
    <property type="entry name" value="PGA_cap"/>
    <property type="match status" value="1"/>
</dbReference>
<dbReference type="InterPro" id="IPR052169">
    <property type="entry name" value="CW_Biosynth-Accessory"/>
</dbReference>
<evidence type="ECO:0000256" key="2">
    <source>
        <dbReference type="ARBA" id="ARBA00005662"/>
    </source>
</evidence>
<dbReference type="GO" id="GO:0016740">
    <property type="term" value="F:transferase activity"/>
    <property type="evidence" value="ECO:0007669"/>
    <property type="project" value="UniProtKB-KW"/>
</dbReference>
<dbReference type="PROSITE" id="PS52029">
    <property type="entry name" value="LD_TPASE"/>
    <property type="match status" value="1"/>
</dbReference>
<evidence type="ECO:0000256" key="5">
    <source>
        <dbReference type="ARBA" id="ARBA00022984"/>
    </source>
</evidence>
<dbReference type="InterPro" id="IPR019079">
    <property type="entry name" value="Capsule_synth_CapA"/>
</dbReference>
<sequence>VDLIPSLTPSPAPTPVSVFPITSRLTDPRLKNWLAKVPGEVNFTDYLSVIVVPEQKNYIFKGKELLKVYPVSTGAGQNKMPEGIWRIGDKKSSGLSQLYGPRLMFFELWDNGQFKETTRAFHGTSEPEKIGSNFGLGCVYHYNKDILEIYDLLPRGSLVVTTGDSSSTDWEILAGGTVVLSRGVDERIRKYKDVNYPWKKIKPLTRSADLTIVNFKSPFVKDCPYVPDKTVFCSQADYVKGIVSAGVDLVSVAGNHLGDYGVEGIEYTVDVLLGNDILFTGAGRNATEAFKPQIVELKKRDGDSLKIGFFSFNTVAGTSPAAGKGSTGVAWWDENLIKGLVENIRSYVDILMVMPNWGVEYTHQPTAGQIEIGHKLVNWGVDVVLGDQAHWVQKYEEYNGGLIFYGLGNLVFDQMWSQKTREGMLVKLKINQDKEFSFELIPTVIEDYAQPRLASAKETAQILGYMR</sequence>
<dbReference type="InterPro" id="IPR038063">
    <property type="entry name" value="Transpep_catalytic_dom"/>
</dbReference>
<evidence type="ECO:0000256" key="6">
    <source>
        <dbReference type="ARBA" id="ARBA00023316"/>
    </source>
</evidence>
<dbReference type="SUPFAM" id="SSF141523">
    <property type="entry name" value="L,D-transpeptidase catalytic domain-like"/>
    <property type="match status" value="1"/>
</dbReference>
<dbReference type="Pfam" id="PF03734">
    <property type="entry name" value="YkuD"/>
    <property type="match status" value="1"/>
</dbReference>
<dbReference type="AlphaFoldDB" id="A0A1W9NY74"/>
<accession>A0A1W9NY74</accession>
<feature type="active site" description="Nucleophile" evidence="7">
    <location>
        <position position="138"/>
    </location>
</feature>
<dbReference type="PANTHER" id="PTHR33393">
    <property type="entry name" value="POLYGLUTAMINE SYNTHESIS ACCESSORY PROTEIN RV0574C-RELATED"/>
    <property type="match status" value="1"/>
</dbReference>
<feature type="active site" description="Proton donor/acceptor" evidence="7">
    <location>
        <position position="122"/>
    </location>
</feature>
<evidence type="ECO:0000313" key="10">
    <source>
        <dbReference type="Proteomes" id="UP000192520"/>
    </source>
</evidence>
<dbReference type="GO" id="GO:0009252">
    <property type="term" value="P:peptidoglycan biosynthetic process"/>
    <property type="evidence" value="ECO:0007669"/>
    <property type="project" value="UniProtKB-UniPathway"/>
</dbReference>
<evidence type="ECO:0000256" key="4">
    <source>
        <dbReference type="ARBA" id="ARBA00022960"/>
    </source>
</evidence>
<organism evidence="9 10">
    <name type="scientific">candidate division CPR3 bacterium 4484_211</name>
    <dbReference type="NCBI Taxonomy" id="1968527"/>
    <lineage>
        <taxon>Bacteria</taxon>
        <taxon>Bacteria division CPR3</taxon>
    </lineage>
</organism>
<dbReference type="InterPro" id="IPR005490">
    <property type="entry name" value="LD_TPept_cat_dom"/>
</dbReference>
<dbReference type="UniPathway" id="UPA00219"/>
<keyword evidence="6 7" id="KW-0961">Cell wall biogenesis/degradation</keyword>
<keyword evidence="4 7" id="KW-0133">Cell shape</keyword>
<reference evidence="10" key="1">
    <citation type="submission" date="2017-03" db="EMBL/GenBank/DDBJ databases">
        <title>Novel pathways for hydrocarbon cycling and metabolic interdependencies in hydrothermal sediment communities.</title>
        <authorList>
            <person name="Dombrowski N."/>
            <person name="Seitz K."/>
            <person name="Teske A."/>
            <person name="Baker B."/>
        </authorList>
    </citation>
    <scope>NUCLEOTIDE SEQUENCE [LARGE SCALE GENOMIC DNA]</scope>
</reference>
<evidence type="ECO:0000256" key="1">
    <source>
        <dbReference type="ARBA" id="ARBA00004752"/>
    </source>
</evidence>
<dbReference type="InterPro" id="IPR029052">
    <property type="entry name" value="Metallo-depent_PP-like"/>
</dbReference>
<evidence type="ECO:0000313" key="9">
    <source>
        <dbReference type="EMBL" id="OQX50970.1"/>
    </source>
</evidence>
<feature type="non-terminal residue" evidence="9">
    <location>
        <position position="1"/>
    </location>
</feature>
<comment type="pathway">
    <text evidence="1 7">Cell wall biogenesis; peptidoglycan biosynthesis.</text>
</comment>
<name>A0A1W9NY74_UNCC3</name>
<dbReference type="Proteomes" id="UP000192520">
    <property type="component" value="Unassembled WGS sequence"/>
</dbReference>
<proteinExistence type="inferred from homology"/>
<evidence type="ECO:0000259" key="8">
    <source>
        <dbReference type="PROSITE" id="PS52029"/>
    </source>
</evidence>
<gene>
    <name evidence="9" type="ORF">B5M47_02545</name>
</gene>
<dbReference type="GO" id="GO:0071555">
    <property type="term" value="P:cell wall organization"/>
    <property type="evidence" value="ECO:0007669"/>
    <property type="project" value="UniProtKB-UniRule"/>
</dbReference>
<dbReference type="Pfam" id="PF09587">
    <property type="entry name" value="PGA_cap"/>
    <property type="match status" value="1"/>
</dbReference>
<keyword evidence="3" id="KW-0808">Transferase</keyword>
<dbReference type="EMBL" id="MZGJ01000012">
    <property type="protein sequence ID" value="OQX50970.1"/>
    <property type="molecule type" value="Genomic_DNA"/>
</dbReference>
<dbReference type="CDD" id="cd16913">
    <property type="entry name" value="YkuD_like"/>
    <property type="match status" value="1"/>
</dbReference>
<comment type="caution">
    <text evidence="9">The sequence shown here is derived from an EMBL/GenBank/DDBJ whole genome shotgun (WGS) entry which is preliminary data.</text>
</comment>
<dbReference type="STRING" id="1968527.B5M47_02545"/>
<keyword evidence="5 7" id="KW-0573">Peptidoglycan synthesis</keyword>
<feature type="domain" description="L,D-TPase catalytic" evidence="8">
    <location>
        <begin position="46"/>
        <end position="162"/>
    </location>
</feature>
<protein>
    <recommendedName>
        <fullName evidence="8">L,D-TPase catalytic domain-containing protein</fullName>
    </recommendedName>
</protein>
<dbReference type="Gene3D" id="3.60.21.10">
    <property type="match status" value="1"/>
</dbReference>
<evidence type="ECO:0000256" key="7">
    <source>
        <dbReference type="PROSITE-ProRule" id="PRU01373"/>
    </source>
</evidence>
<dbReference type="PANTHER" id="PTHR33393:SF11">
    <property type="entry name" value="POLYGLUTAMINE SYNTHESIS ACCESSORY PROTEIN RV0574C-RELATED"/>
    <property type="match status" value="1"/>
</dbReference>
<dbReference type="SUPFAM" id="SSF56300">
    <property type="entry name" value="Metallo-dependent phosphatases"/>
    <property type="match status" value="1"/>
</dbReference>